<dbReference type="AlphaFoldDB" id="I4ECD2"/>
<sequence length="100" mass="11500">MVEQVFRKHQVIGSSPMVGSKPKWRNRQTRYVQGVVGIRPWEFKSPLRHHRPEACLVQAFALTDRVISDRMVAGQEARGKSELHRARVPGESRGNAGRWR</sequence>
<feature type="compositionally biased region" description="Basic and acidic residues" evidence="1">
    <location>
        <begin position="77"/>
        <end position="90"/>
    </location>
</feature>
<accession>I4ECD2</accession>
<gene>
    <name evidence="2" type="ORF">NITHO_1020024</name>
</gene>
<name>I4ECD2_9BACT</name>
<evidence type="ECO:0000256" key="1">
    <source>
        <dbReference type="SAM" id="MobiDB-lite"/>
    </source>
</evidence>
<protein>
    <submittedName>
        <fullName evidence="2">Uncharacterized protein</fullName>
    </submittedName>
</protein>
<evidence type="ECO:0000313" key="3">
    <source>
        <dbReference type="Proteomes" id="UP000004221"/>
    </source>
</evidence>
<keyword evidence="3" id="KW-1185">Reference proteome</keyword>
<feature type="region of interest" description="Disordered" evidence="1">
    <location>
        <begin position="74"/>
        <end position="100"/>
    </location>
</feature>
<reference evidence="2 3" key="1">
    <citation type="journal article" date="2012" name="ISME J.">
        <title>Nitrification expanded: discovery, physiology and genomics of a nitrite-oxidizing bacterium from the phylum Chloroflexi.</title>
        <authorList>
            <person name="Sorokin D.Y."/>
            <person name="Lucker S."/>
            <person name="Vejmelkova D."/>
            <person name="Kostrikina N.A."/>
            <person name="Kleerebezem R."/>
            <person name="Rijpstra W.I."/>
            <person name="Damste J.S."/>
            <person name="Le Paslier D."/>
            <person name="Muyzer G."/>
            <person name="Wagner M."/>
            <person name="van Loosdrecht M.C."/>
            <person name="Daims H."/>
        </authorList>
    </citation>
    <scope>NUCLEOTIDE SEQUENCE [LARGE SCALE GENOMIC DNA]</scope>
    <source>
        <strain evidence="3">none</strain>
    </source>
</reference>
<proteinExistence type="predicted"/>
<dbReference type="Proteomes" id="UP000004221">
    <property type="component" value="Unassembled WGS sequence"/>
</dbReference>
<evidence type="ECO:0000313" key="2">
    <source>
        <dbReference type="EMBL" id="CCF82344.1"/>
    </source>
</evidence>
<organism evidence="2 3">
    <name type="scientific">Nitrolancea hollandica Lb</name>
    <dbReference type="NCBI Taxonomy" id="1129897"/>
    <lineage>
        <taxon>Bacteria</taxon>
        <taxon>Pseudomonadati</taxon>
        <taxon>Thermomicrobiota</taxon>
        <taxon>Thermomicrobia</taxon>
        <taxon>Sphaerobacterales</taxon>
        <taxon>Sphaerobacterineae</taxon>
        <taxon>Sphaerobacteraceae</taxon>
        <taxon>Nitrolancea</taxon>
    </lineage>
</organism>
<comment type="caution">
    <text evidence="2">The sequence shown here is derived from an EMBL/GenBank/DDBJ whole genome shotgun (WGS) entry which is preliminary data.</text>
</comment>
<dbReference type="EMBL" id="CAGS01000005">
    <property type="protein sequence ID" value="CCF82344.1"/>
    <property type="molecule type" value="Genomic_DNA"/>
</dbReference>